<dbReference type="PANTHER" id="PTHR13767">
    <property type="entry name" value="TRNA-PSEUDOURIDINE SYNTHASE"/>
    <property type="match status" value="1"/>
</dbReference>
<organism evidence="8 9">
    <name type="scientific">Algoriphagus oliviformis</name>
    <dbReference type="NCBI Taxonomy" id="2811231"/>
    <lineage>
        <taxon>Bacteria</taxon>
        <taxon>Pseudomonadati</taxon>
        <taxon>Bacteroidota</taxon>
        <taxon>Cytophagia</taxon>
        <taxon>Cytophagales</taxon>
        <taxon>Cyclobacteriaceae</taxon>
        <taxon>Algoriphagus</taxon>
    </lineage>
</organism>
<dbReference type="EMBL" id="JAFKCT010000005">
    <property type="protein sequence ID" value="MBN7812071.1"/>
    <property type="molecule type" value="Genomic_DNA"/>
</dbReference>
<comment type="function">
    <text evidence="5">Responsible for synthesis of pseudouridine from uracil-55 in the psi GC loop of transfer RNAs.</text>
</comment>
<dbReference type="InterPro" id="IPR014780">
    <property type="entry name" value="tRNA_psdUridine_synth_TruB"/>
</dbReference>
<proteinExistence type="inferred from homology"/>
<dbReference type="NCBIfam" id="TIGR00431">
    <property type="entry name" value="TruB"/>
    <property type="match status" value="1"/>
</dbReference>
<evidence type="ECO:0000259" key="7">
    <source>
        <dbReference type="Pfam" id="PF16198"/>
    </source>
</evidence>
<accession>A0ABS3C7E1</accession>
<evidence type="ECO:0000256" key="2">
    <source>
        <dbReference type="ARBA" id="ARBA00005642"/>
    </source>
</evidence>
<dbReference type="SUPFAM" id="SSF55120">
    <property type="entry name" value="Pseudouridine synthase"/>
    <property type="match status" value="1"/>
</dbReference>
<keyword evidence="9" id="KW-1185">Reference proteome</keyword>
<dbReference type="InterPro" id="IPR020103">
    <property type="entry name" value="PsdUridine_synth_cat_dom_sf"/>
</dbReference>
<evidence type="ECO:0000313" key="9">
    <source>
        <dbReference type="Proteomes" id="UP000664317"/>
    </source>
</evidence>
<dbReference type="EC" id="5.4.99.25" evidence="5"/>
<evidence type="ECO:0000256" key="3">
    <source>
        <dbReference type="ARBA" id="ARBA00022694"/>
    </source>
</evidence>
<dbReference type="InterPro" id="IPR002501">
    <property type="entry name" value="PsdUridine_synth_N"/>
</dbReference>
<dbReference type="PANTHER" id="PTHR13767:SF2">
    <property type="entry name" value="PSEUDOURIDYLATE SYNTHASE TRUB1"/>
    <property type="match status" value="1"/>
</dbReference>
<gene>
    <name evidence="5 8" type="primary">truB</name>
    <name evidence="8" type="ORF">J0A68_14050</name>
</gene>
<evidence type="ECO:0000259" key="6">
    <source>
        <dbReference type="Pfam" id="PF01509"/>
    </source>
</evidence>
<dbReference type="Gene3D" id="3.30.2350.10">
    <property type="entry name" value="Pseudouridine synthase"/>
    <property type="match status" value="1"/>
</dbReference>
<evidence type="ECO:0000256" key="4">
    <source>
        <dbReference type="ARBA" id="ARBA00023235"/>
    </source>
</evidence>
<feature type="domain" description="tRNA pseudouridylate synthase B C-terminal" evidence="7">
    <location>
        <begin position="177"/>
        <end position="217"/>
    </location>
</feature>
<dbReference type="Pfam" id="PF01509">
    <property type="entry name" value="TruB_N"/>
    <property type="match status" value="1"/>
</dbReference>
<dbReference type="InterPro" id="IPR032819">
    <property type="entry name" value="TruB_C"/>
</dbReference>
<dbReference type="Pfam" id="PF16198">
    <property type="entry name" value="TruB_C_2"/>
    <property type="match status" value="1"/>
</dbReference>
<dbReference type="Proteomes" id="UP000664317">
    <property type="component" value="Unassembled WGS sequence"/>
</dbReference>
<evidence type="ECO:0000256" key="1">
    <source>
        <dbReference type="ARBA" id="ARBA00000385"/>
    </source>
</evidence>
<feature type="active site" description="Nucleophile" evidence="5">
    <location>
        <position position="43"/>
    </location>
</feature>
<name>A0ABS3C7E1_9BACT</name>
<dbReference type="GO" id="GO:0160148">
    <property type="term" value="F:tRNA pseudouridine(55) synthase activity"/>
    <property type="evidence" value="ECO:0007669"/>
    <property type="project" value="UniProtKB-EC"/>
</dbReference>
<evidence type="ECO:0000256" key="5">
    <source>
        <dbReference type="HAMAP-Rule" id="MF_01080"/>
    </source>
</evidence>
<keyword evidence="4 5" id="KW-0413">Isomerase</keyword>
<dbReference type="RefSeq" id="WP_206578841.1">
    <property type="nucleotide sequence ID" value="NZ_JAFKCT010000005.1"/>
</dbReference>
<protein>
    <recommendedName>
        <fullName evidence="5">tRNA pseudouridine synthase B</fullName>
        <ecNumber evidence="5">5.4.99.25</ecNumber>
    </recommendedName>
    <alternativeName>
        <fullName evidence="5">tRNA pseudouridine(55) synthase</fullName>
        <shortName evidence="5">Psi55 synthase</shortName>
    </alternativeName>
    <alternativeName>
        <fullName evidence="5">tRNA pseudouridylate synthase</fullName>
    </alternativeName>
    <alternativeName>
        <fullName evidence="5">tRNA-uridine isomerase</fullName>
    </alternativeName>
</protein>
<dbReference type="CDD" id="cd02573">
    <property type="entry name" value="PseudoU_synth_EcTruB"/>
    <property type="match status" value="1"/>
</dbReference>
<feature type="domain" description="Pseudouridine synthase II N-terminal" evidence="6">
    <location>
        <begin position="28"/>
        <end position="176"/>
    </location>
</feature>
<dbReference type="HAMAP" id="MF_01080">
    <property type="entry name" value="TruB_bact"/>
    <property type="match status" value="1"/>
</dbReference>
<reference evidence="8 9" key="1">
    <citation type="submission" date="2021-03" db="EMBL/GenBank/DDBJ databases">
        <title>novel species isolated from a fishpond in China.</title>
        <authorList>
            <person name="Lu H."/>
            <person name="Cai Z."/>
        </authorList>
    </citation>
    <scope>NUCLEOTIDE SEQUENCE [LARGE SCALE GENOMIC DNA]</scope>
    <source>
        <strain evidence="8 9">H41</strain>
    </source>
</reference>
<comment type="caution">
    <text evidence="8">The sequence shown here is derived from an EMBL/GenBank/DDBJ whole genome shotgun (WGS) entry which is preliminary data.</text>
</comment>
<comment type="similarity">
    <text evidence="2 5">Belongs to the pseudouridine synthase TruB family. Type 1 subfamily.</text>
</comment>
<sequence>MQQEAYGEVFLIDKPLEWTSFDVVKKVRNALRIKKVGHAGTLDPLATGLLIVCAGKQTKQIETYMGQEKEYTGTFVIGATTESFDLEKPVIPVGDFSQVTLEQVKSAAAQLTGDILQVPPMHSAIKVDGKRVYESARKGLEVKMEARPVQVREFEITRFEGDEVDFRISCSKGTYIRSLARDLGEILGTGAYLKALCRTRIGDFLLSDAHHLPDLIEEIKARPHENL</sequence>
<keyword evidence="3 5" id="KW-0819">tRNA processing</keyword>
<evidence type="ECO:0000313" key="8">
    <source>
        <dbReference type="EMBL" id="MBN7812071.1"/>
    </source>
</evidence>
<comment type="catalytic activity">
    <reaction evidence="1 5">
        <text>uridine(55) in tRNA = pseudouridine(55) in tRNA</text>
        <dbReference type="Rhea" id="RHEA:42532"/>
        <dbReference type="Rhea" id="RHEA-COMP:10101"/>
        <dbReference type="Rhea" id="RHEA-COMP:10102"/>
        <dbReference type="ChEBI" id="CHEBI:65314"/>
        <dbReference type="ChEBI" id="CHEBI:65315"/>
        <dbReference type="EC" id="5.4.99.25"/>
    </reaction>
</comment>